<accession>A0AAD5RU37</accession>
<reference evidence="1" key="1">
    <citation type="submission" date="2022-07" db="EMBL/GenBank/DDBJ databases">
        <title>Draft genome sequence of Zalerion maritima ATCC 34329, a (micro)plastics degrading marine fungus.</title>
        <authorList>
            <person name="Paco A."/>
            <person name="Goncalves M.F.M."/>
            <person name="Rocha-Santos T.A.P."/>
            <person name="Alves A."/>
        </authorList>
    </citation>
    <scope>NUCLEOTIDE SEQUENCE</scope>
    <source>
        <strain evidence="1">ATCC 34329</strain>
    </source>
</reference>
<protein>
    <submittedName>
        <fullName evidence="1">Uncharacterized protein</fullName>
    </submittedName>
</protein>
<evidence type="ECO:0000313" key="1">
    <source>
        <dbReference type="EMBL" id="KAJ2903182.1"/>
    </source>
</evidence>
<name>A0AAD5RU37_9PEZI</name>
<keyword evidence="2" id="KW-1185">Reference proteome</keyword>
<sequence length="125" mass="13960">MGPILMSSMVQVRTFVVKVSHQFSWSFLCDFLHPSLAKDMVKGEQVDDDKVDTLTRESSPMVPERPFISSAIGHRTHLIAGASQSPTTNRISPGCELSQRPRYADRGLTQASNVLLESRLSWMEP</sequence>
<proteinExistence type="predicted"/>
<comment type="caution">
    <text evidence="1">The sequence shown here is derived from an EMBL/GenBank/DDBJ whole genome shotgun (WGS) entry which is preliminary data.</text>
</comment>
<dbReference type="Proteomes" id="UP001201980">
    <property type="component" value="Unassembled WGS sequence"/>
</dbReference>
<organism evidence="1 2">
    <name type="scientific">Zalerion maritima</name>
    <dbReference type="NCBI Taxonomy" id="339359"/>
    <lineage>
        <taxon>Eukaryota</taxon>
        <taxon>Fungi</taxon>
        <taxon>Dikarya</taxon>
        <taxon>Ascomycota</taxon>
        <taxon>Pezizomycotina</taxon>
        <taxon>Sordariomycetes</taxon>
        <taxon>Lulworthiomycetidae</taxon>
        <taxon>Lulworthiales</taxon>
        <taxon>Lulworthiaceae</taxon>
        <taxon>Zalerion</taxon>
    </lineage>
</organism>
<gene>
    <name evidence="1" type="ORF">MKZ38_010314</name>
</gene>
<evidence type="ECO:0000313" key="2">
    <source>
        <dbReference type="Proteomes" id="UP001201980"/>
    </source>
</evidence>
<dbReference type="AlphaFoldDB" id="A0AAD5RU37"/>
<dbReference type="EMBL" id="JAKWBI020000089">
    <property type="protein sequence ID" value="KAJ2903182.1"/>
    <property type="molecule type" value="Genomic_DNA"/>
</dbReference>